<feature type="domain" description="ASPIC/UnbV" evidence="2">
    <location>
        <begin position="559"/>
        <end position="624"/>
    </location>
</feature>
<comment type="caution">
    <text evidence="3">The sequence shown here is derived from an EMBL/GenBank/DDBJ whole genome shotgun (WGS) entry which is preliminary data.</text>
</comment>
<evidence type="ECO:0000256" key="1">
    <source>
        <dbReference type="ARBA" id="ARBA00022729"/>
    </source>
</evidence>
<dbReference type="PANTHER" id="PTHR16026">
    <property type="entry name" value="CARTILAGE ACIDIC PROTEIN 1"/>
    <property type="match status" value="1"/>
</dbReference>
<protein>
    <submittedName>
        <fullName evidence="3">VCBS repeat-containing protein</fullName>
    </submittedName>
</protein>
<keyword evidence="4" id="KW-1185">Reference proteome</keyword>
<gene>
    <name evidence="3" type="ORF">NU887_20000</name>
</gene>
<evidence type="ECO:0000313" key="3">
    <source>
        <dbReference type="EMBL" id="MCR9017329.1"/>
    </source>
</evidence>
<dbReference type="AlphaFoldDB" id="A0A9X2T069"/>
<dbReference type="Gene3D" id="2.130.10.130">
    <property type="entry name" value="Integrin alpha, N-terminal"/>
    <property type="match status" value="3"/>
</dbReference>
<dbReference type="InterPro" id="IPR011519">
    <property type="entry name" value="UnbV_ASPIC"/>
</dbReference>
<proteinExistence type="predicted"/>
<dbReference type="Pfam" id="PF13517">
    <property type="entry name" value="FG-GAP_3"/>
    <property type="match status" value="4"/>
</dbReference>
<evidence type="ECO:0000259" key="2">
    <source>
        <dbReference type="Pfam" id="PF07593"/>
    </source>
</evidence>
<dbReference type="InterPro" id="IPR013517">
    <property type="entry name" value="FG-GAP"/>
</dbReference>
<dbReference type="InterPro" id="IPR027039">
    <property type="entry name" value="Crtac1"/>
</dbReference>
<accession>A0A9X2T069</accession>
<organism evidence="3 4">
    <name type="scientific">Aquiflexum gelatinilyticum</name>
    <dbReference type="NCBI Taxonomy" id="2961943"/>
    <lineage>
        <taxon>Bacteria</taxon>
        <taxon>Pseudomonadati</taxon>
        <taxon>Bacteroidota</taxon>
        <taxon>Cytophagia</taxon>
        <taxon>Cytophagales</taxon>
        <taxon>Cyclobacteriaceae</taxon>
        <taxon>Aquiflexum</taxon>
    </lineage>
</organism>
<dbReference type="SUPFAM" id="SSF69318">
    <property type="entry name" value="Integrin alpha N-terminal domain"/>
    <property type="match status" value="2"/>
</dbReference>
<dbReference type="PANTHER" id="PTHR16026:SF0">
    <property type="entry name" value="CARTILAGE ACIDIC PROTEIN 1"/>
    <property type="match status" value="1"/>
</dbReference>
<sequence length="1135" mass="126936">MIKEVHIRALLFDLMDTFGLENRTQSHINPSKMSSLTHNIFFFLIGLLLFSSCAKKGEEKTTLFELMDKKLTGINFNNNLEYNEKFNPYLFRNFYNGAGVALGDINNDGLVDIFLSGNQQENKLYLNKGNFQFEDITAKAGLAVKGIWSTGVSMADINADGWLDIYVCKSGPLGGTQRYNELFINNGDLTFTESAREFGIADEGLSQHAVFFDYDKDGDLDMYLLNNSIRSIGVNDLRIGQRDIRDPFGGNKLYRNDSGKYTDVSESAGIYGSAIGYGLGVTVADLNKDTWPDLYVSNDFFEKDYLYINNGDGTFSESLEDMMTEISMGSMGADIADLDNDGWQDVFVTEMLPATMARVKTKTPFEEWDKYQANVAGGYFHQFTRNTLQRNLGFQPNSNQIHFSEIGRQAGVHATDWSWGALIFDTDNDGLKDIFVANGIVKDLTDFDYVDYYVNNQDLIAQFKRDSILLTKMIDEFPSNPQMNFLFQNEGDFKFKNIAAESGMEQLTFSTGAAYADFDNDGDLDLVVNNLNGEVSIFKNNSREINKNHFLQFDLKGQFGTQVTLFAGNDLFFAEHNPVKGYMSSVDHKLHFGLGQVEKIDSVIVLWPNGKATKITDVLPDQLLVLDPSTATEDWKFVKAVTNPLLLPSSIKLPWKHQESDFIDFDRDRLRFHMISNEGPKMAVGDVNSDGLDDLFLPGAKGQASSIYIQKPSGDFQIHQKFEADSVAEDVDGLFFDADGDGDLDLYVVSGSLEFSAFNMNYLDRLYLNNGKGNFSKTKESLPMVFQSSSFAKAFDYTGDGKMDLLIGTRTVPFAHGVPGDVTLLENQGNAVFVDKTMEFAPELKNIGMTRETWIGDLNGDGNEEILIVGEWMGIKVFKKASGKYYDASSEFGFDKTGGLWNTLHVADVNGDGLPDILAGNSGTNTRLQASSEKPLQLQINDYDQNGSVEQILTQYEGDSTYPLVLKSTLIKQLPALRKQLLTYDSYKSKRLEDLFPQEILSRNMVLNVHTLETSLFINQGNGTFVKAFLPYTIQRSPVYAIHSFMDDLGKIHLLFGGNQSRIKPELGINMGSYGWHLTGSNEKDLHLIPANQSGFFVRGEIRDIKNIKTSKGNRIVVSRNNELPVVFEIHGSGK</sequence>
<evidence type="ECO:0000313" key="4">
    <source>
        <dbReference type="Proteomes" id="UP001142175"/>
    </source>
</evidence>
<dbReference type="InterPro" id="IPR028994">
    <property type="entry name" value="Integrin_alpha_N"/>
</dbReference>
<dbReference type="Pfam" id="PF07593">
    <property type="entry name" value="UnbV_ASPIC"/>
    <property type="match status" value="1"/>
</dbReference>
<name>A0A9X2T069_9BACT</name>
<dbReference type="EMBL" id="JANSUY010000027">
    <property type="protein sequence ID" value="MCR9017329.1"/>
    <property type="molecule type" value="Genomic_DNA"/>
</dbReference>
<reference evidence="3" key="1">
    <citation type="submission" date="2022-08" db="EMBL/GenBank/DDBJ databases">
        <authorList>
            <person name="Zhang D."/>
        </authorList>
    </citation>
    <scope>NUCLEOTIDE SEQUENCE</scope>
    <source>
        <strain evidence="3">XJ19-11</strain>
    </source>
</reference>
<dbReference type="Proteomes" id="UP001142175">
    <property type="component" value="Unassembled WGS sequence"/>
</dbReference>
<keyword evidence="1" id="KW-0732">Signal</keyword>